<feature type="transmembrane region" description="Helical" evidence="6">
    <location>
        <begin position="99"/>
        <end position="122"/>
    </location>
</feature>
<proteinExistence type="predicted"/>
<evidence type="ECO:0000256" key="1">
    <source>
        <dbReference type="ARBA" id="ARBA00004651"/>
    </source>
</evidence>
<dbReference type="PANTHER" id="PTHR33529">
    <property type="entry name" value="SLR0882 PROTEIN-RELATED"/>
    <property type="match status" value="1"/>
</dbReference>
<gene>
    <name evidence="7" type="primary">lptF</name>
    <name evidence="7" type="ORF">M8523_08545</name>
</gene>
<dbReference type="PANTHER" id="PTHR33529:SF6">
    <property type="entry name" value="YJGP_YJGQ FAMILY PERMEASE"/>
    <property type="match status" value="1"/>
</dbReference>
<protein>
    <submittedName>
        <fullName evidence="7">LPS export ABC transporter permease LptF</fullName>
    </submittedName>
</protein>
<evidence type="ECO:0000256" key="2">
    <source>
        <dbReference type="ARBA" id="ARBA00022475"/>
    </source>
</evidence>
<name>A0AA41YT21_9HYPH</name>
<comment type="caution">
    <text evidence="7">The sequence shown here is derived from an EMBL/GenBank/DDBJ whole genome shotgun (WGS) entry which is preliminary data.</text>
</comment>
<accession>A0AA41YT21</accession>
<keyword evidence="3 6" id="KW-0812">Transmembrane</keyword>
<dbReference type="GO" id="GO:0043190">
    <property type="term" value="C:ATP-binding cassette (ABC) transporter complex"/>
    <property type="evidence" value="ECO:0007669"/>
    <property type="project" value="InterPro"/>
</dbReference>
<keyword evidence="4 6" id="KW-1133">Transmembrane helix</keyword>
<keyword evidence="2" id="KW-1003">Cell membrane</keyword>
<dbReference type="AlphaFoldDB" id="A0AA41YT21"/>
<keyword evidence="8" id="KW-1185">Reference proteome</keyword>
<dbReference type="NCBIfam" id="TIGR04407">
    <property type="entry name" value="LptF_YjgP"/>
    <property type="match status" value="1"/>
</dbReference>
<feature type="transmembrane region" description="Helical" evidence="6">
    <location>
        <begin position="339"/>
        <end position="363"/>
    </location>
</feature>
<keyword evidence="5 6" id="KW-0472">Membrane</keyword>
<evidence type="ECO:0000313" key="7">
    <source>
        <dbReference type="EMBL" id="MCW6508069.1"/>
    </source>
</evidence>
<evidence type="ECO:0000313" key="8">
    <source>
        <dbReference type="Proteomes" id="UP001165667"/>
    </source>
</evidence>
<evidence type="ECO:0000256" key="6">
    <source>
        <dbReference type="SAM" id="Phobius"/>
    </source>
</evidence>
<feature type="transmembrane region" description="Helical" evidence="6">
    <location>
        <begin position="279"/>
        <end position="297"/>
    </location>
</feature>
<dbReference type="Pfam" id="PF03739">
    <property type="entry name" value="LptF_LptG"/>
    <property type="match status" value="1"/>
</dbReference>
<dbReference type="Proteomes" id="UP001165667">
    <property type="component" value="Unassembled WGS sequence"/>
</dbReference>
<dbReference type="InterPro" id="IPR030922">
    <property type="entry name" value="LptF"/>
</dbReference>
<dbReference type="GO" id="GO:0015920">
    <property type="term" value="P:lipopolysaccharide transport"/>
    <property type="evidence" value="ECO:0007669"/>
    <property type="project" value="TreeGrafter"/>
</dbReference>
<dbReference type="EMBL" id="JAMOIM010000004">
    <property type="protein sequence ID" value="MCW6508069.1"/>
    <property type="molecule type" value="Genomic_DNA"/>
</dbReference>
<comment type="subcellular location">
    <subcellularLocation>
        <location evidence="1">Cell membrane</location>
        <topology evidence="1">Multi-pass membrane protein</topology>
    </subcellularLocation>
</comment>
<dbReference type="GO" id="GO:0055085">
    <property type="term" value="P:transmembrane transport"/>
    <property type="evidence" value="ECO:0007669"/>
    <property type="project" value="InterPro"/>
</dbReference>
<sequence length="377" mass="41678">MRLVERYIFGTTFWAFVSALGVLTFMIWITQALREFDLLTTKGQSLVTFLAITGLGVPSLVMIIAPIALFIAVLYSLNKLNSDSELIVMSASGLSPFRLMRPFALLTIMAALVVSIMSVYVMPWSFHALRDLVTEVRSDFLTRVVRPGTFTTLDQGFVFHYRERGPNGELLGVFMQDRRDPEKVSTYLAELGQTINNEDASYLMMEKGSIQRQQPNSRDAALIGFDSYAIDLAQFGADAGSITYKPRERSTADLMRLKPDDPSVKQQYGKFRSELHDRFVNPLYALAFGLIAFAALGQARTTRQGRSSAIVTAIIVVMSVRIAGFAASNLAARSASGVLVMYAVPLVSVVVTSFIMFGPTIPLPRLPTFPLMRPRAA</sequence>
<reference evidence="7" key="1">
    <citation type="submission" date="2022-05" db="EMBL/GenBank/DDBJ databases">
        <authorList>
            <person name="Pankratov T."/>
        </authorList>
    </citation>
    <scope>NUCLEOTIDE SEQUENCE</scope>
    <source>
        <strain evidence="7">BP6-180914</strain>
    </source>
</reference>
<evidence type="ECO:0000256" key="4">
    <source>
        <dbReference type="ARBA" id="ARBA00022989"/>
    </source>
</evidence>
<feature type="transmembrane region" description="Helical" evidence="6">
    <location>
        <begin position="49"/>
        <end position="78"/>
    </location>
</feature>
<organism evidence="7 8">
    <name type="scientific">Lichenifustis flavocetrariae</name>
    <dbReference type="NCBI Taxonomy" id="2949735"/>
    <lineage>
        <taxon>Bacteria</taxon>
        <taxon>Pseudomonadati</taxon>
        <taxon>Pseudomonadota</taxon>
        <taxon>Alphaproteobacteria</taxon>
        <taxon>Hyphomicrobiales</taxon>
        <taxon>Lichenihabitantaceae</taxon>
        <taxon>Lichenifustis</taxon>
    </lineage>
</organism>
<feature type="transmembrane region" description="Helical" evidence="6">
    <location>
        <begin position="7"/>
        <end position="29"/>
    </location>
</feature>
<dbReference type="InterPro" id="IPR005495">
    <property type="entry name" value="LptG/LptF_permease"/>
</dbReference>
<evidence type="ECO:0000256" key="3">
    <source>
        <dbReference type="ARBA" id="ARBA00022692"/>
    </source>
</evidence>
<dbReference type="RefSeq" id="WP_282584418.1">
    <property type="nucleotide sequence ID" value="NZ_JAMOIM010000004.1"/>
</dbReference>
<evidence type="ECO:0000256" key="5">
    <source>
        <dbReference type="ARBA" id="ARBA00023136"/>
    </source>
</evidence>
<feature type="transmembrane region" description="Helical" evidence="6">
    <location>
        <begin position="309"/>
        <end position="327"/>
    </location>
</feature>